<dbReference type="Proteomes" id="UP000028725">
    <property type="component" value="Unassembled WGS sequence"/>
</dbReference>
<dbReference type="AlphaFoldDB" id="A0A085WFM2"/>
<evidence type="ECO:0000313" key="1">
    <source>
        <dbReference type="EMBL" id="KFE66485.1"/>
    </source>
</evidence>
<dbReference type="RefSeq" id="WP_044192375.1">
    <property type="nucleotide sequence ID" value="NZ_JMCB01000010.1"/>
</dbReference>
<comment type="caution">
    <text evidence="1">The sequence shown here is derived from an EMBL/GenBank/DDBJ whole genome shotgun (WGS) entry which is preliminary data.</text>
</comment>
<dbReference type="STRING" id="394096.DB31_0958"/>
<protein>
    <recommendedName>
        <fullName evidence="3">GIY-YIG domain-containing protein</fullName>
    </recommendedName>
</protein>
<name>A0A085WFM2_9BACT</name>
<reference evidence="1 2" key="1">
    <citation type="submission" date="2014-04" db="EMBL/GenBank/DDBJ databases">
        <title>Genome assembly of Hyalangium minutum DSM 14724.</title>
        <authorList>
            <person name="Sharma G."/>
            <person name="Subramanian S."/>
        </authorList>
    </citation>
    <scope>NUCLEOTIDE SEQUENCE [LARGE SCALE GENOMIC DNA]</scope>
    <source>
        <strain evidence="1 2">DSM 14724</strain>
    </source>
</reference>
<proteinExistence type="predicted"/>
<dbReference type="EMBL" id="JMCB01000010">
    <property type="protein sequence ID" value="KFE66485.1"/>
    <property type="molecule type" value="Genomic_DNA"/>
</dbReference>
<accession>A0A085WFM2</accession>
<organism evidence="1 2">
    <name type="scientific">Hyalangium minutum</name>
    <dbReference type="NCBI Taxonomy" id="394096"/>
    <lineage>
        <taxon>Bacteria</taxon>
        <taxon>Pseudomonadati</taxon>
        <taxon>Myxococcota</taxon>
        <taxon>Myxococcia</taxon>
        <taxon>Myxococcales</taxon>
        <taxon>Cystobacterineae</taxon>
        <taxon>Archangiaceae</taxon>
        <taxon>Hyalangium</taxon>
    </lineage>
</organism>
<evidence type="ECO:0008006" key="3">
    <source>
        <dbReference type="Google" id="ProtNLM"/>
    </source>
</evidence>
<sequence>MIDYNPVRVPWQEAMDSLKPALDGYRSHWDRVYIGVTTSPEARWAQHAGNGWNKMRVLYEAFNPSIAKELEQDLIDYARRCNFRVAIENINPGGEGIQSHSRTHCLYVLVGNKQQA</sequence>
<gene>
    <name evidence="1" type="ORF">DB31_0958</name>
</gene>
<keyword evidence="2" id="KW-1185">Reference proteome</keyword>
<dbReference type="OrthoDB" id="9020763at2"/>
<evidence type="ECO:0000313" key="2">
    <source>
        <dbReference type="Proteomes" id="UP000028725"/>
    </source>
</evidence>